<evidence type="ECO:0000259" key="1">
    <source>
        <dbReference type="PROSITE" id="PS51186"/>
    </source>
</evidence>
<proteinExistence type="predicted"/>
<dbReference type="EMBL" id="PPTU01000018">
    <property type="protein sequence ID" value="RDB68678.1"/>
    <property type="molecule type" value="Genomic_DNA"/>
</dbReference>
<evidence type="ECO:0000313" key="2">
    <source>
        <dbReference type="EMBL" id="RDB68678.1"/>
    </source>
</evidence>
<dbReference type="InterPro" id="IPR000182">
    <property type="entry name" value="GNAT_dom"/>
</dbReference>
<dbReference type="PROSITE" id="PS51186">
    <property type="entry name" value="GNAT"/>
    <property type="match status" value="1"/>
</dbReference>
<keyword evidence="2" id="KW-0808">Transferase</keyword>
<gene>
    <name evidence="3" type="ORF">C1872_10530</name>
    <name evidence="2" type="ORF">C1875_11040</name>
</gene>
<organism evidence="2 5">
    <name type="scientific">Eggerthella lenta</name>
    <name type="common">Eubacterium lentum</name>
    <dbReference type="NCBI Taxonomy" id="84112"/>
    <lineage>
        <taxon>Bacteria</taxon>
        <taxon>Bacillati</taxon>
        <taxon>Actinomycetota</taxon>
        <taxon>Coriobacteriia</taxon>
        <taxon>Eggerthellales</taxon>
        <taxon>Eggerthellaceae</taxon>
        <taxon>Eggerthella</taxon>
    </lineage>
</organism>
<reference evidence="4 5" key="1">
    <citation type="journal article" date="2018" name="Elife">
        <title>Discovery and characterization of a prevalent human gut bacterial enzyme sufficient for the inactivation of a family of plant toxins.</title>
        <authorList>
            <person name="Koppel N."/>
            <person name="Bisanz J.E."/>
            <person name="Pandelia M.E."/>
            <person name="Turnbaugh P.J."/>
            <person name="Balskus E.P."/>
        </authorList>
    </citation>
    <scope>NUCLEOTIDE SEQUENCE [LARGE SCALE GENOMIC DNA]</scope>
    <source>
        <strain evidence="3 4">MR1 #12</strain>
        <strain evidence="2 5">W1 BHI 6</strain>
    </source>
</reference>
<dbReference type="CDD" id="cd04301">
    <property type="entry name" value="NAT_SF"/>
    <property type="match status" value="1"/>
</dbReference>
<dbReference type="AlphaFoldDB" id="A0A369MCP9"/>
<dbReference type="SUPFAM" id="SSF55729">
    <property type="entry name" value="Acyl-CoA N-acyltransferases (Nat)"/>
    <property type="match status" value="1"/>
</dbReference>
<feature type="domain" description="N-acetyltransferase" evidence="1">
    <location>
        <begin position="7"/>
        <end position="169"/>
    </location>
</feature>
<name>A0A369MCP9_EGGLN</name>
<sequence>MGNVKGVELREVTPSDVDRIYGWVIKPWYVNEFAGNAIPTPETHRAYFDNVFKSGACYLAVEYDGVHIGCAGVKYIENGHGEGWWYIGDESMRGRGIGSALIAQLVNYAELELGLSSMHAYVLETNIACRRALEKNDFVLGSGKFGKLKNVQSVRYDLDFALKHGKKCSSSA</sequence>
<accession>A0A369MCP9</accession>
<evidence type="ECO:0000313" key="3">
    <source>
        <dbReference type="EMBL" id="RDB78123.1"/>
    </source>
</evidence>
<dbReference type="Proteomes" id="UP000253970">
    <property type="component" value="Unassembled WGS sequence"/>
</dbReference>
<dbReference type="RefSeq" id="WP_009305127.1">
    <property type="nucleotide sequence ID" value="NZ_CABHNG010000003.1"/>
</dbReference>
<dbReference type="Gene3D" id="3.40.630.30">
    <property type="match status" value="1"/>
</dbReference>
<dbReference type="Pfam" id="PF13302">
    <property type="entry name" value="Acetyltransf_3"/>
    <property type="match status" value="1"/>
</dbReference>
<protein>
    <submittedName>
        <fullName evidence="2">N-acetyltransferase</fullName>
    </submittedName>
</protein>
<evidence type="ECO:0000313" key="5">
    <source>
        <dbReference type="Proteomes" id="UP000253970"/>
    </source>
</evidence>
<comment type="caution">
    <text evidence="2">The sequence shown here is derived from an EMBL/GenBank/DDBJ whole genome shotgun (WGS) entry which is preliminary data.</text>
</comment>
<evidence type="ECO:0000313" key="4">
    <source>
        <dbReference type="Proteomes" id="UP000253752"/>
    </source>
</evidence>
<dbReference type="EMBL" id="PPTX01000016">
    <property type="protein sequence ID" value="RDB78123.1"/>
    <property type="molecule type" value="Genomic_DNA"/>
</dbReference>
<dbReference type="Proteomes" id="UP000253752">
    <property type="component" value="Unassembled WGS sequence"/>
</dbReference>
<dbReference type="InterPro" id="IPR016181">
    <property type="entry name" value="Acyl_CoA_acyltransferase"/>
</dbReference>
<dbReference type="GeneID" id="69510114"/>
<dbReference type="GO" id="GO:0016747">
    <property type="term" value="F:acyltransferase activity, transferring groups other than amino-acyl groups"/>
    <property type="evidence" value="ECO:0007669"/>
    <property type="project" value="InterPro"/>
</dbReference>